<dbReference type="Proteomes" id="UP001433508">
    <property type="component" value="Unassembled WGS sequence"/>
</dbReference>
<evidence type="ECO:0000313" key="2">
    <source>
        <dbReference type="Proteomes" id="UP001433508"/>
    </source>
</evidence>
<evidence type="ECO:0000313" key="1">
    <source>
        <dbReference type="EMBL" id="KAK9240876.1"/>
    </source>
</evidence>
<keyword evidence="2" id="KW-1185">Reference proteome</keyword>
<proteinExistence type="predicted"/>
<sequence>MDDQRSLEASEPSLEVGTSNQTVEYTTNPYAAGYQQVSSNDNRNFAGSSFGQDSRQGAALPATAEPSKSLDILNQSPSTFAFPLVRSIFGYDEATIDVLTWLQDSLLRVGFSRHDLNQVERQVWRRIQGLIMAKDYEALDCNRVLWVAIDKPADSPITVGLREPIFAVVKGFFKWQPWLDGQAKLARAEAYKQVVHSQTQDERSRPDRFPQRATSLLPQDSSGTSREIEQLQRTLPRGPAVYAPDADLGDDQTPVDARILESHEIANVVSGNANIRGEVRIGRQMPGTGPQHFDKFGPHQTKEQQQQVQNQIYAISQNDVIGPQSLNSGQQRQQMPEPLSQLLQPVFRTDITSHSATYIPAETAIPATSPSPGQTMRAEMPSGEADYLRQPPQLLRRQRQSSNLVSQNIQQVSPTQSSSTNKPAQTAGPHDRFYIYPAIKYASPNSLSRQNLQMAARFVVSHQQYAQCLRTAEYMHGKVMINLRGYLGHNDQTVSWTDMGITMNDKSFVVKHGKDRPINLSSFVVPGYNTLKVAMKRWPNRFGDKPYNIVVEMCPIFTREEVVDMVRHQHIDIDISKQQILKAIRPQVTDPSGSDSDDIQCLTSSYKLTLTCPLSMKRMKLPVRSVECRHATCFDLYNYLEFSRASWRCPICLGACIPPTLAVDEFVKWMIEHTSDNTQSVTIRADEQWTEDISAESPNVSDIVE</sequence>
<gene>
    <name evidence="1" type="ORF">V1525DRAFT_394166</name>
</gene>
<comment type="caution">
    <text evidence="1">The sequence shown here is derived from an EMBL/GenBank/DDBJ whole genome shotgun (WGS) entry which is preliminary data.</text>
</comment>
<accession>A0ACC3TB78</accession>
<reference evidence="2" key="1">
    <citation type="journal article" date="2024" name="Front. Bioeng. Biotechnol.">
        <title>Genome-scale model development and genomic sequencing of the oleaginous clade Lipomyces.</title>
        <authorList>
            <person name="Czajka J.J."/>
            <person name="Han Y."/>
            <person name="Kim J."/>
            <person name="Mondo S.J."/>
            <person name="Hofstad B.A."/>
            <person name="Robles A."/>
            <person name="Haridas S."/>
            <person name="Riley R."/>
            <person name="LaButti K."/>
            <person name="Pangilinan J."/>
            <person name="Andreopoulos W."/>
            <person name="Lipzen A."/>
            <person name="Yan J."/>
            <person name="Wang M."/>
            <person name="Ng V."/>
            <person name="Grigoriev I.V."/>
            <person name="Spatafora J.W."/>
            <person name="Magnuson J.K."/>
            <person name="Baker S.E."/>
            <person name="Pomraning K.R."/>
        </authorList>
    </citation>
    <scope>NUCLEOTIDE SEQUENCE [LARGE SCALE GENOMIC DNA]</scope>
    <source>
        <strain evidence="2">CBS 7786</strain>
    </source>
</reference>
<organism evidence="1 2">
    <name type="scientific">Lipomyces kononenkoae</name>
    <name type="common">Yeast</name>
    <dbReference type="NCBI Taxonomy" id="34357"/>
    <lineage>
        <taxon>Eukaryota</taxon>
        <taxon>Fungi</taxon>
        <taxon>Dikarya</taxon>
        <taxon>Ascomycota</taxon>
        <taxon>Saccharomycotina</taxon>
        <taxon>Lipomycetes</taxon>
        <taxon>Lipomycetales</taxon>
        <taxon>Lipomycetaceae</taxon>
        <taxon>Lipomyces</taxon>
    </lineage>
</organism>
<dbReference type="EMBL" id="MU971337">
    <property type="protein sequence ID" value="KAK9240876.1"/>
    <property type="molecule type" value="Genomic_DNA"/>
</dbReference>
<protein>
    <submittedName>
        <fullName evidence="1">Uncharacterized protein</fullName>
    </submittedName>
</protein>
<name>A0ACC3TB78_LIPKO</name>